<dbReference type="InterPro" id="IPR012696">
    <property type="entry name" value="PhnM"/>
</dbReference>
<accession>A0A1I4ACI0</accession>
<feature type="domain" description="Amidohydrolase-related" evidence="1">
    <location>
        <begin position="67"/>
        <end position="377"/>
    </location>
</feature>
<dbReference type="NCBIfam" id="NF011983">
    <property type="entry name" value="PRK15446.1-4"/>
    <property type="match status" value="1"/>
</dbReference>
<dbReference type="Proteomes" id="UP000199598">
    <property type="component" value="Unassembled WGS sequence"/>
</dbReference>
<dbReference type="NCBIfam" id="NF011990">
    <property type="entry name" value="PRK15446.2-6"/>
    <property type="match status" value="1"/>
</dbReference>
<dbReference type="Gene3D" id="3.20.20.140">
    <property type="entry name" value="Metal-dependent hydrolases"/>
    <property type="match status" value="1"/>
</dbReference>
<dbReference type="NCBIfam" id="NF011984">
    <property type="entry name" value="PRK15446.1-5"/>
    <property type="match status" value="1"/>
</dbReference>
<evidence type="ECO:0000259" key="1">
    <source>
        <dbReference type="Pfam" id="PF01979"/>
    </source>
</evidence>
<dbReference type="SUPFAM" id="SSF51338">
    <property type="entry name" value="Composite domain of metallo-dependent hydrolases"/>
    <property type="match status" value="1"/>
</dbReference>
<protein>
    <submittedName>
        <fullName evidence="2">Alpha-D-ribose 1-methylphosphonate 5-triphosphate diphosphatase</fullName>
    </submittedName>
</protein>
<proteinExistence type="predicted"/>
<dbReference type="NCBIfam" id="NF011981">
    <property type="entry name" value="PRK15446.1-2"/>
    <property type="match status" value="1"/>
</dbReference>
<dbReference type="PANTHER" id="PTHR43135:SF3">
    <property type="entry name" value="ALPHA-D-RIBOSE 1-METHYLPHOSPHONATE 5-TRIPHOSPHATE DIPHOSPHATASE"/>
    <property type="match status" value="1"/>
</dbReference>
<dbReference type="NCBIfam" id="NF011987">
    <property type="entry name" value="PRK15446.2-3"/>
    <property type="match status" value="1"/>
</dbReference>
<organism evidence="2 3">
    <name type="scientific">Pseudovibrio ascidiaceicola</name>
    <dbReference type="NCBI Taxonomy" id="285279"/>
    <lineage>
        <taxon>Bacteria</taxon>
        <taxon>Pseudomonadati</taxon>
        <taxon>Pseudomonadota</taxon>
        <taxon>Alphaproteobacteria</taxon>
        <taxon>Hyphomicrobiales</taxon>
        <taxon>Stappiaceae</taxon>
        <taxon>Pseudovibrio</taxon>
    </lineage>
</organism>
<dbReference type="InterPro" id="IPR011059">
    <property type="entry name" value="Metal-dep_hydrolase_composite"/>
</dbReference>
<sequence>MSDVLVGEAPHQTSTMVEPHTPMTFTNAKLILPDQMLEGTLAVENGMISDLSDGTTSNALDCEGDYLIPGLVELHTDHLENHYKPRPGVTWNAVSAVQAHDAQIACSGITTVFDALRVGMEDDADLTAQDMRAMADAIEIGQQEGRLRADHYIHLRCEVSADNCVEGFELFNDDPRVRLASLMDHTPGQRQFTSLDQFELYYKTKKGFSDEQMQEFMLQMQARADRNSDKNRLAIADRAKAAGMMLASHDDATLAHVEEANKFGINVAEFPTTMEAAKASHEAGMAVLMGAPNVVRGKSHSGNISARELAEAGYLDVLSSDYVPVSLLQAAFLLAQQIERISIPEAVQKVTKIPSEAVGLTDRGALEVGRRADLVQVRMVGDVPIVRGVWREGYRVA</sequence>
<keyword evidence="3" id="KW-1185">Reference proteome</keyword>
<gene>
    <name evidence="2" type="ORF">SAMN04488518_106103</name>
</gene>
<name>A0A1I4ACI0_9HYPH</name>
<dbReference type="NCBIfam" id="TIGR02318">
    <property type="entry name" value="phosphono_phnM"/>
    <property type="match status" value="1"/>
</dbReference>
<dbReference type="PIRSF" id="PIRSF038971">
    <property type="entry name" value="PhnM"/>
    <property type="match status" value="1"/>
</dbReference>
<dbReference type="CDD" id="cd01306">
    <property type="entry name" value="PhnM"/>
    <property type="match status" value="1"/>
</dbReference>
<dbReference type="InterPro" id="IPR051781">
    <property type="entry name" value="Metallo-dep_Hydrolase"/>
</dbReference>
<dbReference type="PANTHER" id="PTHR43135">
    <property type="entry name" value="ALPHA-D-RIBOSE 1-METHYLPHOSPHONATE 5-TRIPHOSPHATE DIPHOSPHATASE"/>
    <property type="match status" value="1"/>
</dbReference>
<reference evidence="2 3" key="1">
    <citation type="submission" date="2016-10" db="EMBL/GenBank/DDBJ databases">
        <authorList>
            <person name="Varghese N."/>
            <person name="Submissions S."/>
        </authorList>
    </citation>
    <scope>NUCLEOTIDE SEQUENCE [LARGE SCALE GENOMIC DNA]</scope>
    <source>
        <strain evidence="2 3">DSM 16392</strain>
    </source>
</reference>
<dbReference type="EMBL" id="FOSK01000006">
    <property type="protein sequence ID" value="SFK53671.1"/>
    <property type="molecule type" value="Genomic_DNA"/>
</dbReference>
<dbReference type="Pfam" id="PF01979">
    <property type="entry name" value="Amidohydro_1"/>
    <property type="match status" value="1"/>
</dbReference>
<comment type="caution">
    <text evidence="2">The sequence shown here is derived from an EMBL/GenBank/DDBJ whole genome shotgun (WGS) entry which is preliminary data.</text>
</comment>
<dbReference type="SUPFAM" id="SSF51556">
    <property type="entry name" value="Metallo-dependent hydrolases"/>
    <property type="match status" value="1"/>
</dbReference>
<dbReference type="InterPro" id="IPR032466">
    <property type="entry name" value="Metal_Hydrolase"/>
</dbReference>
<evidence type="ECO:0000313" key="2">
    <source>
        <dbReference type="EMBL" id="SFK53671.1"/>
    </source>
</evidence>
<evidence type="ECO:0000313" key="3">
    <source>
        <dbReference type="Proteomes" id="UP000199598"/>
    </source>
</evidence>
<dbReference type="InterPro" id="IPR006680">
    <property type="entry name" value="Amidohydro-rel"/>
</dbReference>